<dbReference type="Gene3D" id="2.60.40.10">
    <property type="entry name" value="Immunoglobulins"/>
    <property type="match status" value="1"/>
</dbReference>
<dbReference type="Proteomes" id="UP000658278">
    <property type="component" value="Unassembled WGS sequence"/>
</dbReference>
<evidence type="ECO:0000313" key="6">
    <source>
        <dbReference type="EMBL" id="MBK1825844.1"/>
    </source>
</evidence>
<gene>
    <name evidence="6" type="ORF">JIN81_02340</name>
</gene>
<organism evidence="6 7">
    <name type="scientific">Haloferula rosea</name>
    <dbReference type="NCBI Taxonomy" id="490093"/>
    <lineage>
        <taxon>Bacteria</taxon>
        <taxon>Pseudomonadati</taxon>
        <taxon>Verrucomicrobiota</taxon>
        <taxon>Verrucomicrobiia</taxon>
        <taxon>Verrucomicrobiales</taxon>
        <taxon>Verrucomicrobiaceae</taxon>
        <taxon>Haloferula</taxon>
    </lineage>
</organism>
<reference evidence="6" key="1">
    <citation type="submission" date="2021-01" db="EMBL/GenBank/DDBJ databases">
        <title>Modified the classification status of verrucomicrobia.</title>
        <authorList>
            <person name="Feng X."/>
        </authorList>
    </citation>
    <scope>NUCLEOTIDE SEQUENCE</scope>
    <source>
        <strain evidence="6">KCTC 22201</strain>
    </source>
</reference>
<sequence length="1065" mass="116785">MRLSILLLLLGPCAAQTVFVSRMWHNHQPLYWPEWNTNGGQTNRVEYAWDSISLKPNRSYAGSNSQHPENNLSDIFGLDDRRSAYQSRPRDSLAASHQEGGFCVSYSGSLIDNIRQLGGGGHLNYSNGWWDGNRTARNWTTSSGHRRLDLVGFTYHHSLAPLIPKEVLRKEIQIFKQAYWKAWGGNPDLSDHSKGFFPTEMAFSRHIVDVLVDEGYEWSIVASHHLSRTCPSYFDQFDLENGNYGIFSSPPNRADLLGPSPTSGWWYSQPNPGNAAWNVSPFAYQLHKVEYVNPETGTTRSIIAVPSDDVLSYRYGYANEGVQKISYHIAPHATDPSRPALVMPATDGDNAWGGGFSSWMEATPQFFNSGYTPTPVQKFVDDHGDAAGTIHIEDGAWIFPESDYGSPYFLKWIEPPVSATPANRFADTLIDMETPGFALKFWSWAPVITGANWCETAEQILEDEGGSVQAWKIQAPYDWDGTDTAANDVELAWHIYLGGLDSGFNYYGGLGNDDEVKPALATTRAIQKLSPWMTSERRTNDRTGPSILKPQRFPYNPGGYTFGWFNSVPGGDDNYLKKMPSEFYIWTHGYDLSGIDSMTLKLRIDADGTNSLSTTDNETYAGGSDVGPWASITMTRRVLPNDRESLNSAADNGQINYFITPPELADYFFAKVDESSLPGFRGRLLDYYIEAVDELGNVRKSDIQHVFVEDDGGGEPVDPPMTPTGLAVIQSAATTVSLDWDDTEGATSYSILRDGLEIGSSPNSDWLDTSLQPSTHYAYQVVATNRGGRSEPSSEVSATTSTLTGPIPFVLDGTVDSSGYLLSNPGMTIYAALRGTTLYLATWAPGDFGNDHFLCVGDRVEAGPSTPSPWAKEGMTALPPGSPFVGAEADNDYVGWFNSNGADAKVTRGNPGGQMEATIDLAAAMGDLPETIYLAALAYQSPDAGLLGSQAPAPTLNDGNVDPDEYLGIPLEALRDEDANGTFDRLEPNRDFVVTGFAETVDGLRLSWNCFPGRSYQVQSSTSLSEEDWSDVMDSPVTAGASDLSMNATLQRSGATRFYRVRLLP</sequence>
<proteinExistence type="inferred from homology"/>
<evidence type="ECO:0000259" key="5">
    <source>
        <dbReference type="PROSITE" id="PS50853"/>
    </source>
</evidence>
<dbReference type="Pfam" id="PF03065">
    <property type="entry name" value="Glyco_hydro_57"/>
    <property type="match status" value="1"/>
</dbReference>
<dbReference type="EMBL" id="JAENII010000002">
    <property type="protein sequence ID" value="MBK1825844.1"/>
    <property type="molecule type" value="Genomic_DNA"/>
</dbReference>
<dbReference type="InterPro" id="IPR004300">
    <property type="entry name" value="Glyco_hydro_57_N"/>
</dbReference>
<comment type="similarity">
    <text evidence="1 3">Belongs to the glycosyl hydrolase 57 family.</text>
</comment>
<keyword evidence="4" id="KW-0732">Signal</keyword>
<dbReference type="CDD" id="cd00063">
    <property type="entry name" value="FN3"/>
    <property type="match status" value="1"/>
</dbReference>
<comment type="caution">
    <text evidence="6">The sequence shown here is derived from an EMBL/GenBank/DDBJ whole genome shotgun (WGS) entry which is preliminary data.</text>
</comment>
<dbReference type="SUPFAM" id="SSF49265">
    <property type="entry name" value="Fibronectin type III"/>
    <property type="match status" value="1"/>
</dbReference>
<feature type="signal peptide" evidence="4">
    <location>
        <begin position="1"/>
        <end position="17"/>
    </location>
</feature>
<dbReference type="GO" id="GO:0005975">
    <property type="term" value="P:carbohydrate metabolic process"/>
    <property type="evidence" value="ECO:0007669"/>
    <property type="project" value="InterPro"/>
</dbReference>
<dbReference type="InterPro" id="IPR036116">
    <property type="entry name" value="FN3_sf"/>
</dbReference>
<feature type="domain" description="Fibronectin type-III" evidence="5">
    <location>
        <begin position="719"/>
        <end position="803"/>
    </location>
</feature>
<evidence type="ECO:0000256" key="4">
    <source>
        <dbReference type="SAM" id="SignalP"/>
    </source>
</evidence>
<dbReference type="PANTHER" id="PTHR36306">
    <property type="entry name" value="ALPHA-AMYLASE-RELATED-RELATED"/>
    <property type="match status" value="1"/>
</dbReference>
<accession>A0A934VD25</accession>
<dbReference type="InterPro" id="IPR013783">
    <property type="entry name" value="Ig-like_fold"/>
</dbReference>
<protein>
    <recommendedName>
        <fullName evidence="5">Fibronectin type-III domain-containing protein</fullName>
    </recommendedName>
</protein>
<dbReference type="RefSeq" id="WP_200275933.1">
    <property type="nucleotide sequence ID" value="NZ_JAENII010000002.1"/>
</dbReference>
<dbReference type="Gene3D" id="3.20.110.10">
    <property type="entry name" value="Glycoside hydrolase 38, N terminal domain"/>
    <property type="match status" value="1"/>
</dbReference>
<dbReference type="PANTHER" id="PTHR36306:SF1">
    <property type="entry name" value="ALPHA-AMYLASE-RELATED"/>
    <property type="match status" value="1"/>
</dbReference>
<evidence type="ECO:0000256" key="3">
    <source>
        <dbReference type="RuleBase" id="RU361196"/>
    </source>
</evidence>
<dbReference type="SUPFAM" id="SSF88713">
    <property type="entry name" value="Glycoside hydrolase/deacetylase"/>
    <property type="match status" value="1"/>
</dbReference>
<evidence type="ECO:0000313" key="7">
    <source>
        <dbReference type="Proteomes" id="UP000658278"/>
    </source>
</evidence>
<name>A0A934VD25_9BACT</name>
<dbReference type="InterPro" id="IPR027291">
    <property type="entry name" value="Glyco_hydro_38_N_sf"/>
</dbReference>
<dbReference type="GO" id="GO:0003824">
    <property type="term" value="F:catalytic activity"/>
    <property type="evidence" value="ECO:0007669"/>
    <property type="project" value="InterPro"/>
</dbReference>
<dbReference type="PROSITE" id="PS50853">
    <property type="entry name" value="FN3"/>
    <property type="match status" value="1"/>
</dbReference>
<dbReference type="InterPro" id="IPR052046">
    <property type="entry name" value="GH57_Enzymes"/>
</dbReference>
<dbReference type="InterPro" id="IPR003961">
    <property type="entry name" value="FN3_dom"/>
</dbReference>
<keyword evidence="7" id="KW-1185">Reference proteome</keyword>
<evidence type="ECO:0000256" key="2">
    <source>
        <dbReference type="ARBA" id="ARBA00023277"/>
    </source>
</evidence>
<dbReference type="AlphaFoldDB" id="A0A934VD25"/>
<feature type="chain" id="PRO_5037482177" description="Fibronectin type-III domain-containing protein" evidence="4">
    <location>
        <begin position="18"/>
        <end position="1065"/>
    </location>
</feature>
<evidence type="ECO:0000256" key="1">
    <source>
        <dbReference type="ARBA" id="ARBA00006821"/>
    </source>
</evidence>
<keyword evidence="2 3" id="KW-0119">Carbohydrate metabolism</keyword>
<dbReference type="InterPro" id="IPR011330">
    <property type="entry name" value="Glyco_hydro/deAcase_b/a-brl"/>
</dbReference>
<dbReference type="SMART" id="SM00060">
    <property type="entry name" value="FN3"/>
    <property type="match status" value="1"/>
</dbReference>